<dbReference type="InterPro" id="IPR016181">
    <property type="entry name" value="Acyl_CoA_acyltransferase"/>
</dbReference>
<dbReference type="Proteomes" id="UP001527925">
    <property type="component" value="Unassembled WGS sequence"/>
</dbReference>
<protein>
    <recommendedName>
        <fullName evidence="4">N-acetyltransferase domain-containing protein</fullName>
    </recommendedName>
</protein>
<dbReference type="InterPro" id="IPR051635">
    <property type="entry name" value="SNAT-like"/>
</dbReference>
<evidence type="ECO:0000313" key="5">
    <source>
        <dbReference type="EMBL" id="KAL2919774.1"/>
    </source>
</evidence>
<accession>A0ABR4NK24</accession>
<comment type="caution">
    <text evidence="5">The sequence shown here is derived from an EMBL/GenBank/DDBJ whole genome shotgun (WGS) entry which is preliminary data.</text>
</comment>
<proteinExistence type="predicted"/>
<dbReference type="Pfam" id="PF00583">
    <property type="entry name" value="Acetyltransf_1"/>
    <property type="match status" value="1"/>
</dbReference>
<feature type="region of interest" description="Disordered" evidence="3">
    <location>
        <begin position="140"/>
        <end position="162"/>
    </location>
</feature>
<dbReference type="InterPro" id="IPR000182">
    <property type="entry name" value="GNAT_dom"/>
</dbReference>
<name>A0ABR4NK24_9FUNG</name>
<gene>
    <name evidence="5" type="ORF">HK105_200691</name>
</gene>
<dbReference type="PANTHER" id="PTHR10908:SF0">
    <property type="entry name" value="SEROTONIN N-ACETYLTRANSFERASE"/>
    <property type="match status" value="1"/>
</dbReference>
<keyword evidence="6" id="KW-1185">Reference proteome</keyword>
<sequence>MADARPPLGPITFALLPADDVAEAYRLESLGYPADEAASHEQLVFRQASAPHLFIGAYASVGDVPRRLVGFIVAPATAGARLTAASMKAHDPVGTTICIHSVCVAPDLRRRGIALAMLRHYVRYLRGLARGESPAQALAAAAATESASEPHRDSTASDKPVTAPRVATLAAKQHLVTLYEQAGFSVLGESALVHGADKWIELSLVL</sequence>
<evidence type="ECO:0000313" key="6">
    <source>
        <dbReference type="Proteomes" id="UP001527925"/>
    </source>
</evidence>
<dbReference type="PANTHER" id="PTHR10908">
    <property type="entry name" value="SEROTONIN N-ACETYLTRANSFERASE"/>
    <property type="match status" value="1"/>
</dbReference>
<dbReference type="SUPFAM" id="SSF55729">
    <property type="entry name" value="Acyl-CoA N-acyltransferases (Nat)"/>
    <property type="match status" value="1"/>
</dbReference>
<dbReference type="EMBL" id="JADGIZ020000002">
    <property type="protein sequence ID" value="KAL2919774.1"/>
    <property type="molecule type" value="Genomic_DNA"/>
</dbReference>
<evidence type="ECO:0000256" key="1">
    <source>
        <dbReference type="ARBA" id="ARBA00022679"/>
    </source>
</evidence>
<dbReference type="CDD" id="cd04301">
    <property type="entry name" value="NAT_SF"/>
    <property type="match status" value="1"/>
</dbReference>
<reference evidence="5 6" key="1">
    <citation type="submission" date="2023-09" db="EMBL/GenBank/DDBJ databases">
        <title>Pangenome analysis of Batrachochytrium dendrobatidis and related Chytrids.</title>
        <authorList>
            <person name="Yacoub M.N."/>
            <person name="Stajich J.E."/>
            <person name="James T.Y."/>
        </authorList>
    </citation>
    <scope>NUCLEOTIDE SEQUENCE [LARGE SCALE GENOMIC DNA]</scope>
    <source>
        <strain evidence="5 6">JEL0888</strain>
    </source>
</reference>
<organism evidence="5 6">
    <name type="scientific">Polyrhizophydium stewartii</name>
    <dbReference type="NCBI Taxonomy" id="2732419"/>
    <lineage>
        <taxon>Eukaryota</taxon>
        <taxon>Fungi</taxon>
        <taxon>Fungi incertae sedis</taxon>
        <taxon>Chytridiomycota</taxon>
        <taxon>Chytridiomycota incertae sedis</taxon>
        <taxon>Chytridiomycetes</taxon>
        <taxon>Rhizophydiales</taxon>
        <taxon>Rhizophydiales incertae sedis</taxon>
        <taxon>Polyrhizophydium</taxon>
    </lineage>
</organism>
<evidence type="ECO:0000259" key="4">
    <source>
        <dbReference type="PROSITE" id="PS51186"/>
    </source>
</evidence>
<dbReference type="Gene3D" id="3.40.630.30">
    <property type="match status" value="1"/>
</dbReference>
<keyword evidence="1" id="KW-0808">Transferase</keyword>
<dbReference type="PROSITE" id="PS51186">
    <property type="entry name" value="GNAT"/>
    <property type="match status" value="1"/>
</dbReference>
<evidence type="ECO:0000256" key="3">
    <source>
        <dbReference type="SAM" id="MobiDB-lite"/>
    </source>
</evidence>
<feature type="domain" description="N-acetyltransferase" evidence="4">
    <location>
        <begin position="11"/>
        <end position="205"/>
    </location>
</feature>
<keyword evidence="2" id="KW-0012">Acyltransferase</keyword>
<evidence type="ECO:0000256" key="2">
    <source>
        <dbReference type="ARBA" id="ARBA00023315"/>
    </source>
</evidence>